<evidence type="ECO:0000313" key="3">
    <source>
        <dbReference type="Proteomes" id="UP001208689"/>
    </source>
</evidence>
<proteinExistence type="predicted"/>
<gene>
    <name evidence="2" type="ORF">NEF87_001193</name>
</gene>
<dbReference type="EMBL" id="CP104013">
    <property type="protein sequence ID" value="UYP44908.1"/>
    <property type="molecule type" value="Genomic_DNA"/>
</dbReference>
<accession>A0ABY6HN21</accession>
<name>A0ABY6HN21_9ARCH</name>
<evidence type="ECO:0000256" key="1">
    <source>
        <dbReference type="SAM" id="Phobius"/>
    </source>
</evidence>
<keyword evidence="1" id="KW-1133">Transmembrane helix</keyword>
<feature type="transmembrane region" description="Helical" evidence="1">
    <location>
        <begin position="44"/>
        <end position="66"/>
    </location>
</feature>
<dbReference type="Proteomes" id="UP001208689">
    <property type="component" value="Chromosome"/>
</dbReference>
<keyword evidence="1" id="KW-0472">Membrane</keyword>
<feature type="transmembrane region" description="Helical" evidence="1">
    <location>
        <begin position="72"/>
        <end position="93"/>
    </location>
</feature>
<reference evidence="2" key="1">
    <citation type="submission" date="2022-09" db="EMBL/GenBank/DDBJ databases">
        <title>Actin cytoskeleton and complex cell architecture in an #Asgard archaeon.</title>
        <authorList>
            <person name="Ponce Toledo R.I."/>
            <person name="Schleper C."/>
            <person name="Rodrigues Oliveira T."/>
            <person name="Wollweber F."/>
            <person name="Xu J."/>
            <person name="Rittmann S."/>
            <person name="Klingl A."/>
            <person name="Pilhofer M."/>
        </authorList>
    </citation>
    <scope>NUCLEOTIDE SEQUENCE</scope>
    <source>
        <strain evidence="2">B-35</strain>
    </source>
</reference>
<keyword evidence="1" id="KW-0812">Transmembrane</keyword>
<keyword evidence="3" id="KW-1185">Reference proteome</keyword>
<organism evidence="2 3">
    <name type="scientific">Candidatus Lokiarchaeum ossiferum</name>
    <dbReference type="NCBI Taxonomy" id="2951803"/>
    <lineage>
        <taxon>Archaea</taxon>
        <taxon>Promethearchaeati</taxon>
        <taxon>Promethearchaeota</taxon>
        <taxon>Promethearchaeia</taxon>
        <taxon>Promethearchaeales</taxon>
        <taxon>Promethearchaeaceae</taxon>
        <taxon>Candidatus Lokiarchaeum</taxon>
    </lineage>
</organism>
<sequence>MGKHSIKFENRFIFQKKYKNAMEDGKTKQKKKDFVVKFSMKGKLYTITLLTIAIVVGSIINTTTLASDLLTISIWICILLLVIQFIMLIINYFSKNNEILFQEVENLELSFPPKNTDDIIIFHEDLKELKINISTLGDPAVWKTPKKLTELMSKLEIKFKKFLDEFITSILFDPKLQNKDKMRELQKILKIEHTKFTEIATRYIEVENNLFNLLKEHSSNFKHIHLIEIINSINVPIEDLEFFIQIFIKRELMDIAYNSTNKTIIFEKQLDNEIANLTNLFENWKKNEYKGNKILKKI</sequence>
<evidence type="ECO:0000313" key="2">
    <source>
        <dbReference type="EMBL" id="UYP44908.1"/>
    </source>
</evidence>
<protein>
    <submittedName>
        <fullName evidence="2">Uncharacterized protein</fullName>
    </submittedName>
</protein>